<feature type="compositionally biased region" description="Basic residues" evidence="13">
    <location>
        <begin position="1310"/>
        <end position="1320"/>
    </location>
</feature>
<evidence type="ECO:0000256" key="1">
    <source>
        <dbReference type="ARBA" id="ARBA00000822"/>
    </source>
</evidence>
<keyword evidence="6 12" id="KW-0378">Hydrolase</keyword>
<evidence type="ECO:0000256" key="8">
    <source>
        <dbReference type="ARBA" id="ARBA00023277"/>
    </source>
</evidence>
<dbReference type="PROSITE" id="PS01095">
    <property type="entry name" value="GH18_1"/>
    <property type="match status" value="1"/>
</dbReference>
<evidence type="ECO:0000256" key="13">
    <source>
        <dbReference type="SAM" id="MobiDB-lite"/>
    </source>
</evidence>
<keyword evidence="9 12" id="KW-0326">Glycosidase</keyword>
<evidence type="ECO:0000259" key="15">
    <source>
        <dbReference type="PROSITE" id="PS50941"/>
    </source>
</evidence>
<keyword evidence="11" id="KW-1015">Disulfide bond</keyword>
<dbReference type="InterPro" id="IPR001002">
    <property type="entry name" value="Chitin-bd_1"/>
</dbReference>
<dbReference type="Pfam" id="PF00704">
    <property type="entry name" value="Glyco_hydro_18"/>
    <property type="match status" value="1"/>
</dbReference>
<feature type="domain" description="Chitin-binding type-1" evidence="15">
    <location>
        <begin position="71"/>
        <end position="109"/>
    </location>
</feature>
<dbReference type="EC" id="3.2.1.14" evidence="4"/>
<evidence type="ECO:0000256" key="4">
    <source>
        <dbReference type="ARBA" id="ARBA00012729"/>
    </source>
</evidence>
<dbReference type="GO" id="GO:0008061">
    <property type="term" value="F:chitin binding"/>
    <property type="evidence" value="ECO:0007669"/>
    <property type="project" value="UniProtKB-UniRule"/>
</dbReference>
<dbReference type="InterPro" id="IPR050314">
    <property type="entry name" value="Glycosyl_Hydrlase_18"/>
</dbReference>
<dbReference type="GO" id="GO:0005576">
    <property type="term" value="C:extracellular region"/>
    <property type="evidence" value="ECO:0007669"/>
    <property type="project" value="UniProtKB-SubCell"/>
</dbReference>
<comment type="caution">
    <text evidence="11">Lacks conserved residue(s) required for the propagation of feature annotation.</text>
</comment>
<dbReference type="Gene3D" id="3.10.50.10">
    <property type="match status" value="1"/>
</dbReference>
<evidence type="ECO:0000259" key="16">
    <source>
        <dbReference type="PROSITE" id="PS51910"/>
    </source>
</evidence>
<dbReference type="InterPro" id="IPR001223">
    <property type="entry name" value="Glyco_hydro18_cat"/>
</dbReference>
<evidence type="ECO:0000313" key="18">
    <source>
        <dbReference type="Proteomes" id="UP000604273"/>
    </source>
</evidence>
<feature type="region of interest" description="Disordered" evidence="13">
    <location>
        <begin position="1301"/>
        <end position="1384"/>
    </location>
</feature>
<comment type="caution">
    <text evidence="17">The sequence shown here is derived from an EMBL/GenBank/DDBJ whole genome shotgun (WGS) entry which is preliminary data.</text>
</comment>
<evidence type="ECO:0000256" key="3">
    <source>
        <dbReference type="ARBA" id="ARBA00008682"/>
    </source>
</evidence>
<evidence type="ECO:0000256" key="11">
    <source>
        <dbReference type="PROSITE-ProRule" id="PRU00261"/>
    </source>
</evidence>
<gene>
    <name evidence="17" type="ORF">FGADI_3363</name>
</gene>
<evidence type="ECO:0000256" key="9">
    <source>
        <dbReference type="ARBA" id="ARBA00023295"/>
    </source>
</evidence>
<evidence type="ECO:0000256" key="5">
    <source>
        <dbReference type="ARBA" id="ARBA00022525"/>
    </source>
</evidence>
<dbReference type="GO" id="GO:0008843">
    <property type="term" value="F:endochitinase activity"/>
    <property type="evidence" value="ECO:0007669"/>
    <property type="project" value="UniProtKB-EC"/>
</dbReference>
<feature type="disulfide bond" evidence="11">
    <location>
        <begin position="103"/>
        <end position="107"/>
    </location>
</feature>
<keyword evidence="5" id="KW-0964">Secreted</keyword>
<evidence type="ECO:0000256" key="14">
    <source>
        <dbReference type="SAM" id="Phobius"/>
    </source>
</evidence>
<dbReference type="PANTHER" id="PTHR11177:SF397">
    <property type="entry name" value="CHITINASE"/>
    <property type="match status" value="1"/>
</dbReference>
<dbReference type="InterPro" id="IPR017853">
    <property type="entry name" value="GH"/>
</dbReference>
<dbReference type="GO" id="GO:0006032">
    <property type="term" value="P:chitin catabolic process"/>
    <property type="evidence" value="ECO:0007669"/>
    <property type="project" value="UniProtKB-KW"/>
</dbReference>
<dbReference type="Proteomes" id="UP000604273">
    <property type="component" value="Unassembled WGS sequence"/>
</dbReference>
<dbReference type="SUPFAM" id="SSF51445">
    <property type="entry name" value="(Trans)glycosidases"/>
    <property type="match status" value="1"/>
</dbReference>
<keyword evidence="14" id="KW-1133">Transmembrane helix</keyword>
<reference evidence="17" key="1">
    <citation type="journal article" date="2020" name="BMC Genomics">
        <title>Correction to: Identification and distribution of gene clusters required for synthesis of sphingolipid metabolism inhibitors in diverse species of the filamentous fungus Fusarium.</title>
        <authorList>
            <person name="Kim H.S."/>
            <person name="Lohmar J.M."/>
            <person name="Busman M."/>
            <person name="Brown D.W."/>
            <person name="Naumann T.A."/>
            <person name="Divon H.H."/>
            <person name="Lysoe E."/>
            <person name="Uhlig S."/>
            <person name="Proctor R.H."/>
        </authorList>
    </citation>
    <scope>NUCLEOTIDE SEQUENCE</scope>
    <source>
        <strain evidence="17">NRRL 45417</strain>
    </source>
</reference>
<protein>
    <recommendedName>
        <fullName evidence="4">chitinase</fullName>
        <ecNumber evidence="4">3.2.1.14</ecNumber>
    </recommendedName>
</protein>
<evidence type="ECO:0000256" key="10">
    <source>
        <dbReference type="ARBA" id="ARBA00023326"/>
    </source>
</evidence>
<feature type="region of interest" description="Disordered" evidence="13">
    <location>
        <begin position="1256"/>
        <end position="1276"/>
    </location>
</feature>
<keyword evidence="18" id="KW-1185">Reference proteome</keyword>
<feature type="domain" description="GH18" evidence="16">
    <location>
        <begin position="146"/>
        <end position="531"/>
    </location>
</feature>
<keyword evidence="11" id="KW-0147">Chitin-binding</keyword>
<comment type="catalytic activity">
    <reaction evidence="1">
        <text>Random endo-hydrolysis of N-acetyl-beta-D-glucosaminide (1-&gt;4)-beta-linkages in chitin and chitodextrins.</text>
        <dbReference type="EC" id="3.2.1.14"/>
    </reaction>
</comment>
<sequence length="1663" mass="184004">METRTSHRWLHISFLILLPLILSLFIYQFSFTAGYSYTSQSGYGTQSSLFSVDDGHPAGSINSLLARDNDPYACSKKKPCSNGACCGKSGVCGYGPMYCRKGCTSNCTAKAECGKFAKKGDEKCPLNNNCGTPKVPAGKSTRLVREKVIAYYEAWSARRKCHSFQPSQIPISSVTHINFAFAYIDPNTFHITTMDSQTPESLFETITSIKSMKSGLGDPIEVWVAIGGWTFSNNHTETQPVFSEISKSEENRQKFANNAVAFMMRYGFDGIDIDWEYPGATDRGGQKEQDTRNFIKLIKTLRKTFDESPRGGYGLSFTIPSSYWYLRWFDVPAMLKAGASWVNLMSYDLHGVWDQNSAIGSRVQAHTNLTEIKQSVELLWRNSVPPGKVVLGTGFYGRSFQLSNPSCNKPGCKFKGAADKGTCTNEGGILGYFGKLSIPPTVNLGANLDTEIQDILKKHKVSKVHDEEAAVNYFSYNKDQWVSYDDKATFQQKVKWADSVGLGGLMIWAIDLDGNDFTALSGLIGKSVKKGINKLPSISDRNGKSWSSENGQDCYVSSCGARCPQTAVTLKSFDSTCGKGEQKRVCCPRDRAPKECTWRGGESGDACHGQCHEGELVLTFDRNGDKWCSSGEQALCCTSDRYKALLEGCELGDCKGDCPSGTHEVAKQTCGGAFSTSKAPWCCKQKLESCHWVGKGGCDQNNCANSDVQLARSDRGDGKWGCNLGGRKKSLCCNAPSGVEPYTPVPLESLFPELPPEDSTIRYDLQILGGFTGSGAETTHDNTHNDPSFAPFGFVLVAGPKDAVSSISKRDNSHVEVVDCSEITSSGSQLVRIFCSNDGEESNCDDMLEGGLEGTVIRMPENCGPATYVVAQSLTVSKDQSLPHNLAKRKPAQKQVLDLDFHYDFKRVKRSDEKIYMRVDWNMAGYWDEVVAAAPDGISKRSLHPRHLGQRDLDKRFFSYDSAEWSTKFDKIRETRFWTDFSSPATSVLVNSKVKCDNGGYLKIEAKTNSEVYAKLGFTMIGTLNPFSFDSVYGFLDTWYNVDVEVSVSGFSALDGDEQPKTGQDTEKQDMAFIHPGLVSLVPNFDIVFGLKANQAEFTADFKTEFTVKSDPDINRGWVRRTFPSTAGESSGAALLDGTRFQGDLMTAKGSAQISVRPQFNVGLEVDTTDLGKSKRDERNLEPRQGINGAKYDISLYSAAALILNAKGLYQVNGGLNYGLYATAGDAFENWSSEPTNGELMGKASNPVLIHKTDESVKAPNSGDSSERGLFGPKSLTCPKEDKKCPDVKCDVDLCATGDYDCNEPSTNHRPPRPKSRGNLKRSIESSLPQPRHAYHPHGLLTPHSSHEHLHKRFKSHGSQEVEVSNNVSPSLIPRDSQRPPSVSDFAYEDERWDKAYNTKPHNSCTQGSVSEVEVAETAVKYVDPDYCAEHIVELQTIGILFEDISHNILADGFPSQLPQIYCDFIDFLSKDVLDDAPELDGLIQSDSNTPIHRIMWAHGTRENDKRFVFLEAGINVAKESFWKGSLRPADAADSAHALKKIRQTLNVFSYLSQPTVNKYFAEICNLIRKEFDRAEQAWVADGNKASGIVDYWDAWIRNHQRYMVTKGLKFIDDQADKLERHWHDKLVSNDDCDRKMASDVLGDLATLKRQRSLVAVRLDKLD</sequence>
<dbReference type="PROSITE" id="PS50941">
    <property type="entry name" value="CHIT_BIND_I_2"/>
    <property type="match status" value="1"/>
</dbReference>
<reference evidence="17" key="2">
    <citation type="submission" date="2020-05" db="EMBL/GenBank/DDBJ databases">
        <authorList>
            <person name="Kim H.-S."/>
            <person name="Proctor R.H."/>
            <person name="Brown D.W."/>
        </authorList>
    </citation>
    <scope>NUCLEOTIDE SEQUENCE</scope>
    <source>
        <strain evidence="17">NRRL 45417</strain>
    </source>
</reference>
<dbReference type="SUPFAM" id="SSF54556">
    <property type="entry name" value="Chitinase insertion domain"/>
    <property type="match status" value="1"/>
</dbReference>
<dbReference type="Gene3D" id="3.20.20.80">
    <property type="entry name" value="Glycosidases"/>
    <property type="match status" value="1"/>
</dbReference>
<keyword evidence="14" id="KW-0812">Transmembrane</keyword>
<evidence type="ECO:0000313" key="17">
    <source>
        <dbReference type="EMBL" id="KAF4957143.1"/>
    </source>
</evidence>
<feature type="disulfide bond" evidence="11">
    <location>
        <begin position="80"/>
        <end position="92"/>
    </location>
</feature>
<feature type="disulfide bond" evidence="11">
    <location>
        <begin position="85"/>
        <end position="99"/>
    </location>
</feature>
<name>A0A8H4TFY2_9HYPO</name>
<keyword evidence="14" id="KW-0472">Membrane</keyword>
<dbReference type="PROSITE" id="PS51910">
    <property type="entry name" value="GH18_2"/>
    <property type="match status" value="1"/>
</dbReference>
<keyword evidence="10" id="KW-0624">Polysaccharide degradation</keyword>
<evidence type="ECO:0000256" key="2">
    <source>
        <dbReference type="ARBA" id="ARBA00004613"/>
    </source>
</evidence>
<dbReference type="OrthoDB" id="73875at2759"/>
<dbReference type="PANTHER" id="PTHR11177">
    <property type="entry name" value="CHITINASE"/>
    <property type="match status" value="1"/>
</dbReference>
<comment type="similarity">
    <text evidence="3">Belongs to the glycosyl hydrolase 18 family. Chitinase class V subfamily.</text>
</comment>
<feature type="compositionally biased region" description="Polar residues" evidence="13">
    <location>
        <begin position="1357"/>
        <end position="1370"/>
    </location>
</feature>
<dbReference type="GO" id="GO:0000272">
    <property type="term" value="P:polysaccharide catabolic process"/>
    <property type="evidence" value="ECO:0007669"/>
    <property type="project" value="UniProtKB-KW"/>
</dbReference>
<dbReference type="InterPro" id="IPR029070">
    <property type="entry name" value="Chitinase_insertion_sf"/>
</dbReference>
<dbReference type="InterPro" id="IPR011583">
    <property type="entry name" value="Chitinase_II/V-like_cat"/>
</dbReference>
<organism evidence="17 18">
    <name type="scientific">Fusarium gaditjirri</name>
    <dbReference type="NCBI Taxonomy" id="282569"/>
    <lineage>
        <taxon>Eukaryota</taxon>
        <taxon>Fungi</taxon>
        <taxon>Dikarya</taxon>
        <taxon>Ascomycota</taxon>
        <taxon>Pezizomycotina</taxon>
        <taxon>Sordariomycetes</taxon>
        <taxon>Hypocreomycetidae</taxon>
        <taxon>Hypocreales</taxon>
        <taxon>Nectriaceae</taxon>
        <taxon>Fusarium</taxon>
        <taxon>Fusarium nisikadoi species complex</taxon>
    </lineage>
</organism>
<dbReference type="EMBL" id="JABFAI010000074">
    <property type="protein sequence ID" value="KAF4957143.1"/>
    <property type="molecule type" value="Genomic_DNA"/>
</dbReference>
<keyword evidence="7" id="KW-0146">Chitin degradation</keyword>
<evidence type="ECO:0000256" key="12">
    <source>
        <dbReference type="RuleBase" id="RU000489"/>
    </source>
</evidence>
<evidence type="ECO:0000256" key="7">
    <source>
        <dbReference type="ARBA" id="ARBA00023024"/>
    </source>
</evidence>
<keyword evidence="8" id="KW-0119">Carbohydrate metabolism</keyword>
<evidence type="ECO:0000256" key="6">
    <source>
        <dbReference type="ARBA" id="ARBA00022801"/>
    </source>
</evidence>
<comment type="subcellular location">
    <subcellularLocation>
        <location evidence="2">Secreted</location>
    </subcellularLocation>
</comment>
<dbReference type="SMART" id="SM00636">
    <property type="entry name" value="Glyco_18"/>
    <property type="match status" value="1"/>
</dbReference>
<feature type="transmembrane region" description="Helical" evidence="14">
    <location>
        <begin position="12"/>
        <end position="31"/>
    </location>
</feature>
<accession>A0A8H4TFY2</accession>
<dbReference type="InterPro" id="IPR001579">
    <property type="entry name" value="Glyco_hydro_18_chit_AS"/>
</dbReference>
<proteinExistence type="inferred from homology"/>